<feature type="active site" description="Nucleophile" evidence="3">
    <location>
        <position position="197"/>
    </location>
</feature>
<dbReference type="GO" id="GO:0097176">
    <property type="term" value="P:epoxide metabolic process"/>
    <property type="evidence" value="ECO:0007669"/>
    <property type="project" value="TreeGrafter"/>
</dbReference>
<dbReference type="PIRSF" id="PIRSF001112">
    <property type="entry name" value="Epoxide_hydrolase"/>
    <property type="match status" value="1"/>
</dbReference>
<dbReference type="GO" id="GO:0004301">
    <property type="term" value="F:epoxide hydrolase activity"/>
    <property type="evidence" value="ECO:0007669"/>
    <property type="project" value="TreeGrafter"/>
</dbReference>
<evidence type="ECO:0000256" key="3">
    <source>
        <dbReference type="PIRSR" id="PIRSR001112-1"/>
    </source>
</evidence>
<dbReference type="EMBL" id="KL198023">
    <property type="protein sequence ID" value="KDQ17793.1"/>
    <property type="molecule type" value="Genomic_DNA"/>
</dbReference>
<evidence type="ECO:0000259" key="4">
    <source>
        <dbReference type="Pfam" id="PF06441"/>
    </source>
</evidence>
<feature type="domain" description="Epoxide hydrolase N-terminal" evidence="4">
    <location>
        <begin position="18"/>
        <end position="129"/>
    </location>
</feature>
<keyword evidence="2" id="KW-0378">Hydrolase</keyword>
<dbReference type="SUPFAM" id="SSF53474">
    <property type="entry name" value="alpha/beta-Hydrolases"/>
    <property type="match status" value="1"/>
</dbReference>
<dbReference type="InterPro" id="IPR029058">
    <property type="entry name" value="AB_hydrolase_fold"/>
</dbReference>
<dbReference type="STRING" id="930990.A0A067MPY0"/>
<dbReference type="Pfam" id="PF06441">
    <property type="entry name" value="EHN"/>
    <property type="match status" value="1"/>
</dbReference>
<dbReference type="InParanoid" id="A0A067MPY0"/>
<proteinExistence type="inferred from homology"/>
<evidence type="ECO:0000313" key="5">
    <source>
        <dbReference type="EMBL" id="KDQ17793.1"/>
    </source>
</evidence>
<feature type="active site" description="Proton acceptor" evidence="3">
    <location>
        <position position="372"/>
    </location>
</feature>
<dbReference type="InterPro" id="IPR010497">
    <property type="entry name" value="Epoxide_hydro_N"/>
</dbReference>
<sequence length="400" mass="44788">MVLPYTTLPLSASTISANPFRVNIAESTLDEFKTLLGLSKLAPQTYENTQGDRRYGVTGEWMREAKEKWLDFDWKKREEYINSFPHYTASVIDDNQKKYSIHFIALYSERADAVPLVFLHGWPGSFLEFLPILELLKSKYTPATLPYHVIVPSLLGFIFSSPPPLDENFGTRDVARIIDKLVVGLGFGDGYVVQGGDIGSNAARVMSLGHASCKAIHVNVFAVQEPAGFDIATINEAERKGLDRAKWFNSVGRAYAITHATRPATIGSILASNPLALLVWIGEKFLDWTDDDPPLDTILEAVTLYWLTETFPRAIYTYRGYYAPDTPRPGVGYLSKPLGFSWFPKEVLPVPRSWVAAAGNLVFFRQHDKGGHFAALEVPEVLLKDVEGFVEQVWPKVKKQ</sequence>
<dbReference type="PANTHER" id="PTHR21661:SF39">
    <property type="entry name" value="HYDROLASE, PUTATIVE (AFU_ORTHOLOGUE AFUA_3G08960)-RELATED"/>
    <property type="match status" value="1"/>
</dbReference>
<evidence type="ECO:0000256" key="2">
    <source>
        <dbReference type="ARBA" id="ARBA00022801"/>
    </source>
</evidence>
<gene>
    <name evidence="5" type="ORF">BOTBODRAFT_64194</name>
</gene>
<accession>A0A067MPY0</accession>
<dbReference type="InterPro" id="IPR016292">
    <property type="entry name" value="Epoxide_hydrolase"/>
</dbReference>
<feature type="active site" description="Proton donor" evidence="3">
    <location>
        <position position="318"/>
    </location>
</feature>
<dbReference type="AlphaFoldDB" id="A0A067MPY0"/>
<keyword evidence="6" id="KW-1185">Reference proteome</keyword>
<dbReference type="HOGENOM" id="CLU_019414_0_0_1"/>
<dbReference type="PANTHER" id="PTHR21661">
    <property type="entry name" value="EPOXIDE HYDROLASE 1-RELATED"/>
    <property type="match status" value="1"/>
</dbReference>
<dbReference type="PRINTS" id="PR00412">
    <property type="entry name" value="EPOXHYDRLASE"/>
</dbReference>
<evidence type="ECO:0000256" key="1">
    <source>
        <dbReference type="ARBA" id="ARBA00010088"/>
    </source>
</evidence>
<dbReference type="InterPro" id="IPR000639">
    <property type="entry name" value="Epox_hydrolase-like"/>
</dbReference>
<dbReference type="Gene3D" id="3.40.50.1820">
    <property type="entry name" value="alpha/beta hydrolase"/>
    <property type="match status" value="1"/>
</dbReference>
<name>A0A067MPY0_BOTB1</name>
<evidence type="ECO:0000313" key="6">
    <source>
        <dbReference type="Proteomes" id="UP000027195"/>
    </source>
</evidence>
<dbReference type="OrthoDB" id="7130006at2759"/>
<comment type="similarity">
    <text evidence="1">Belongs to the peptidase S33 family.</text>
</comment>
<protein>
    <recommendedName>
        <fullName evidence="4">Epoxide hydrolase N-terminal domain-containing protein</fullName>
    </recommendedName>
</protein>
<reference evidence="6" key="1">
    <citation type="journal article" date="2014" name="Proc. Natl. Acad. Sci. U.S.A.">
        <title>Extensive sampling of basidiomycete genomes demonstrates inadequacy of the white-rot/brown-rot paradigm for wood decay fungi.</title>
        <authorList>
            <person name="Riley R."/>
            <person name="Salamov A.A."/>
            <person name="Brown D.W."/>
            <person name="Nagy L.G."/>
            <person name="Floudas D."/>
            <person name="Held B.W."/>
            <person name="Levasseur A."/>
            <person name="Lombard V."/>
            <person name="Morin E."/>
            <person name="Otillar R."/>
            <person name="Lindquist E.A."/>
            <person name="Sun H."/>
            <person name="LaButti K.M."/>
            <person name="Schmutz J."/>
            <person name="Jabbour D."/>
            <person name="Luo H."/>
            <person name="Baker S.E."/>
            <person name="Pisabarro A.G."/>
            <person name="Walton J.D."/>
            <person name="Blanchette R.A."/>
            <person name="Henrissat B."/>
            <person name="Martin F."/>
            <person name="Cullen D."/>
            <person name="Hibbett D.S."/>
            <person name="Grigoriev I.V."/>
        </authorList>
    </citation>
    <scope>NUCLEOTIDE SEQUENCE [LARGE SCALE GENOMIC DNA]</scope>
    <source>
        <strain evidence="6">FD-172 SS1</strain>
    </source>
</reference>
<organism evidence="5 6">
    <name type="scientific">Botryobasidium botryosum (strain FD-172 SS1)</name>
    <dbReference type="NCBI Taxonomy" id="930990"/>
    <lineage>
        <taxon>Eukaryota</taxon>
        <taxon>Fungi</taxon>
        <taxon>Dikarya</taxon>
        <taxon>Basidiomycota</taxon>
        <taxon>Agaricomycotina</taxon>
        <taxon>Agaricomycetes</taxon>
        <taxon>Cantharellales</taxon>
        <taxon>Botryobasidiaceae</taxon>
        <taxon>Botryobasidium</taxon>
    </lineage>
</organism>
<dbReference type="Proteomes" id="UP000027195">
    <property type="component" value="Unassembled WGS sequence"/>
</dbReference>